<evidence type="ECO:0000313" key="10">
    <source>
        <dbReference type="Proteomes" id="UP001055105"/>
    </source>
</evidence>
<evidence type="ECO:0000313" key="9">
    <source>
        <dbReference type="EMBL" id="GKI17782.1"/>
    </source>
</evidence>
<sequence>MKIYGIILSVLGAASVALSTSCHGELDVTQSDKLNTTNMWTSESDALTATTGIYYRLRQAFAQSKANPFFWGELRVGPAMWGKGTGRSLCDNDMLDVMLNTLSASDASTDWSYLYTTIDQCNQVLKYAPGIGMSEDNMNYCLGNARFIRAYCYFWIARVWGDAPVITTPTEGTGEAIYPSRHPVAEVYARIEDDLNAAAGYIRTNAKGCYYATADNVNLLRADFALWMYAAGGGDGYLTMAETALGAVQSAGLLDRFADVFSISNKKNREIAFALHLENGEYTSGSYFSYFIWGSTQIKAEYRNAPDGVPVSSNQWFLYSDDFIGFLKRSKELGDQRTDVTYMERTGVSDMYEVIQWPNKLIGNISTGTMVWEQDFILYRYAQYYTMLAELRYHRKDYSGALTALNTLAQRAYGKANFYTDSSAAAVRQALVDENLKEFAEEGNVYFTLIRLGAIHDYNPYRYVDGLGQCGIDTSRPNQLLMPVSKKAMNKNNKITQTQGWS</sequence>
<evidence type="ECO:0000256" key="2">
    <source>
        <dbReference type="ARBA" id="ARBA00006275"/>
    </source>
</evidence>
<accession>A0AA37KPF6</accession>
<dbReference type="InterPro" id="IPR011990">
    <property type="entry name" value="TPR-like_helical_dom_sf"/>
</dbReference>
<keyword evidence="3 6" id="KW-0732">Signal</keyword>
<dbReference type="InterPro" id="IPR033985">
    <property type="entry name" value="SusD-like_N"/>
</dbReference>
<gene>
    <name evidence="9" type="ORF">CE91St16_06900</name>
</gene>
<feature type="domain" description="SusD-like N-terminal" evidence="8">
    <location>
        <begin position="104"/>
        <end position="202"/>
    </location>
</feature>
<feature type="chain" id="PRO_5041224536" evidence="6">
    <location>
        <begin position="25"/>
        <end position="502"/>
    </location>
</feature>
<dbReference type="GO" id="GO:0009279">
    <property type="term" value="C:cell outer membrane"/>
    <property type="evidence" value="ECO:0007669"/>
    <property type="project" value="UniProtKB-SubCell"/>
</dbReference>
<dbReference type="AlphaFoldDB" id="A0AA37KPF6"/>
<reference evidence="9" key="1">
    <citation type="submission" date="2022-01" db="EMBL/GenBank/DDBJ databases">
        <title>Novel bile acid biosynthetic pathways are enriched in the microbiome of centenarians.</title>
        <authorList>
            <person name="Sato Y."/>
            <person name="Atarashi K."/>
            <person name="Plichta R.D."/>
            <person name="Arai Y."/>
            <person name="Sasajima S."/>
            <person name="Kearney M.S."/>
            <person name="Suda W."/>
            <person name="Takeshita K."/>
            <person name="Sasaki T."/>
            <person name="Okamoto S."/>
            <person name="Skelly N.A."/>
            <person name="Okamura Y."/>
            <person name="Vlamakis H."/>
            <person name="Li Y."/>
            <person name="Tanoue T."/>
            <person name="Takei H."/>
            <person name="Nittono H."/>
            <person name="Narushima S."/>
            <person name="Irie J."/>
            <person name="Itoh H."/>
            <person name="Moriya K."/>
            <person name="Sugiura Y."/>
            <person name="Suematsu M."/>
            <person name="Moritoki N."/>
            <person name="Shibata S."/>
            <person name="Littman R.D."/>
            <person name="Fischbach A.M."/>
            <person name="Uwamino Y."/>
            <person name="Inoue T."/>
            <person name="Honda A."/>
            <person name="Hattori M."/>
            <person name="Murai T."/>
            <person name="Xavier J.R."/>
            <person name="Hirose N."/>
            <person name="Honda K."/>
        </authorList>
    </citation>
    <scope>NUCLEOTIDE SEQUENCE</scope>
    <source>
        <strain evidence="9">CE91-St16</strain>
    </source>
</reference>
<organism evidence="9 10">
    <name type="scientific">Alistipes finegoldii</name>
    <dbReference type="NCBI Taxonomy" id="214856"/>
    <lineage>
        <taxon>Bacteria</taxon>
        <taxon>Pseudomonadati</taxon>
        <taxon>Bacteroidota</taxon>
        <taxon>Bacteroidia</taxon>
        <taxon>Bacteroidales</taxon>
        <taxon>Rikenellaceae</taxon>
        <taxon>Alistipes</taxon>
    </lineage>
</organism>
<comment type="subcellular location">
    <subcellularLocation>
        <location evidence="1">Cell outer membrane</location>
    </subcellularLocation>
</comment>
<dbReference type="Pfam" id="PF07980">
    <property type="entry name" value="SusD_RagB"/>
    <property type="match status" value="1"/>
</dbReference>
<comment type="similarity">
    <text evidence="2">Belongs to the SusD family.</text>
</comment>
<keyword evidence="4" id="KW-0472">Membrane</keyword>
<dbReference type="Proteomes" id="UP001055105">
    <property type="component" value="Unassembled WGS sequence"/>
</dbReference>
<evidence type="ECO:0000256" key="4">
    <source>
        <dbReference type="ARBA" id="ARBA00023136"/>
    </source>
</evidence>
<evidence type="ECO:0000259" key="7">
    <source>
        <dbReference type="Pfam" id="PF07980"/>
    </source>
</evidence>
<protein>
    <submittedName>
        <fullName evidence="9">Membrane protein</fullName>
    </submittedName>
</protein>
<evidence type="ECO:0000256" key="3">
    <source>
        <dbReference type="ARBA" id="ARBA00022729"/>
    </source>
</evidence>
<keyword evidence="5" id="KW-0998">Cell outer membrane</keyword>
<evidence type="ECO:0000259" key="8">
    <source>
        <dbReference type="Pfam" id="PF14322"/>
    </source>
</evidence>
<dbReference type="PROSITE" id="PS51257">
    <property type="entry name" value="PROKAR_LIPOPROTEIN"/>
    <property type="match status" value="1"/>
</dbReference>
<evidence type="ECO:0000256" key="5">
    <source>
        <dbReference type="ARBA" id="ARBA00023237"/>
    </source>
</evidence>
<name>A0AA37KPF6_9BACT</name>
<dbReference type="EMBL" id="BQOL01000001">
    <property type="protein sequence ID" value="GKI17782.1"/>
    <property type="molecule type" value="Genomic_DNA"/>
</dbReference>
<feature type="signal peptide" evidence="6">
    <location>
        <begin position="1"/>
        <end position="24"/>
    </location>
</feature>
<dbReference type="SUPFAM" id="SSF48452">
    <property type="entry name" value="TPR-like"/>
    <property type="match status" value="1"/>
</dbReference>
<dbReference type="Pfam" id="PF14322">
    <property type="entry name" value="SusD-like_3"/>
    <property type="match status" value="1"/>
</dbReference>
<dbReference type="Gene3D" id="1.25.40.390">
    <property type="match status" value="1"/>
</dbReference>
<dbReference type="InterPro" id="IPR012944">
    <property type="entry name" value="SusD_RagB_dom"/>
</dbReference>
<proteinExistence type="inferred from homology"/>
<evidence type="ECO:0000256" key="6">
    <source>
        <dbReference type="SAM" id="SignalP"/>
    </source>
</evidence>
<comment type="caution">
    <text evidence="9">The sequence shown here is derived from an EMBL/GenBank/DDBJ whole genome shotgun (WGS) entry which is preliminary data.</text>
</comment>
<dbReference type="RefSeq" id="WP_022044288.1">
    <property type="nucleotide sequence ID" value="NZ_AP025581.1"/>
</dbReference>
<feature type="domain" description="RagB/SusD" evidence="7">
    <location>
        <begin position="363"/>
        <end position="501"/>
    </location>
</feature>
<evidence type="ECO:0000256" key="1">
    <source>
        <dbReference type="ARBA" id="ARBA00004442"/>
    </source>
</evidence>